<keyword evidence="2" id="KW-1133">Transmembrane helix</keyword>
<protein>
    <submittedName>
        <fullName evidence="3">S-adenosyl-L-methionine-dependent methyltransferase</fullName>
    </submittedName>
</protein>
<dbReference type="InterPro" id="IPR050508">
    <property type="entry name" value="Methyltransf_Superfamily"/>
</dbReference>
<dbReference type="InterPro" id="IPR029063">
    <property type="entry name" value="SAM-dependent_MTases_sf"/>
</dbReference>
<evidence type="ECO:0000256" key="2">
    <source>
        <dbReference type="SAM" id="Phobius"/>
    </source>
</evidence>
<dbReference type="Gene3D" id="3.40.50.150">
    <property type="entry name" value="Vaccinia Virus protein VP39"/>
    <property type="match status" value="1"/>
</dbReference>
<dbReference type="Pfam" id="PF13489">
    <property type="entry name" value="Methyltransf_23"/>
    <property type="match status" value="1"/>
</dbReference>
<dbReference type="PANTHER" id="PTHR42912:SF83">
    <property type="entry name" value="METHYLTRANSFERASE TYPE 11 DOMAIN-CONTAINING PROTEIN"/>
    <property type="match status" value="1"/>
</dbReference>
<name>A0A6G1GRZ6_9PEZI</name>
<keyword evidence="2" id="KW-0472">Membrane</keyword>
<keyword evidence="2" id="KW-0812">Transmembrane</keyword>
<keyword evidence="3" id="KW-0808">Transferase</keyword>
<sequence length="364" mass="40695">MGKPSKAPPPKQRPQSQPKPPSKPAPSTPQLSKAPPKPPKPQPTKSAYVPIPQTPRTARPLPPPRFSHPENAARIGRHRRLPLILSSITALGLGFYVTSIYTSATRPSTSTLPPSADLTPIYDTTAALYDASVAWPERLMGMTWLRKSLARRAEGDVLEASVGTGRNARWYDGGRVRSLTCVDRSEGMLEVARGKWESRCLEEQGVGKGKGKVAARPGVIEEKEEQGYDTVLQTMGLCSTPTPTTLLQNLGRLVKPSSGKILLLEHGRSYYDWLNRLLDLRATDHAERHGCWWNRDIEAIVEESGLELVNLTRYHFGTTYWVELKPGRMAVDSGREGERKVATVSEHVVEEKKPLWRWRMWWAE</sequence>
<feature type="compositionally biased region" description="Pro residues" evidence="1">
    <location>
        <begin position="1"/>
        <end position="27"/>
    </location>
</feature>
<keyword evidence="3" id="KW-0489">Methyltransferase</keyword>
<proteinExistence type="predicted"/>
<evidence type="ECO:0000313" key="3">
    <source>
        <dbReference type="EMBL" id="KAF1983723.1"/>
    </source>
</evidence>
<accession>A0A6G1GRZ6</accession>
<dbReference type="OrthoDB" id="416496at2759"/>
<dbReference type="AlphaFoldDB" id="A0A6G1GRZ6"/>
<reference evidence="3" key="1">
    <citation type="journal article" date="2020" name="Stud. Mycol.">
        <title>101 Dothideomycetes genomes: a test case for predicting lifestyles and emergence of pathogens.</title>
        <authorList>
            <person name="Haridas S."/>
            <person name="Albert R."/>
            <person name="Binder M."/>
            <person name="Bloem J."/>
            <person name="Labutti K."/>
            <person name="Salamov A."/>
            <person name="Andreopoulos B."/>
            <person name="Baker S."/>
            <person name="Barry K."/>
            <person name="Bills G."/>
            <person name="Bluhm B."/>
            <person name="Cannon C."/>
            <person name="Castanera R."/>
            <person name="Culley D."/>
            <person name="Daum C."/>
            <person name="Ezra D."/>
            <person name="Gonzalez J."/>
            <person name="Henrissat B."/>
            <person name="Kuo A."/>
            <person name="Liang C."/>
            <person name="Lipzen A."/>
            <person name="Lutzoni F."/>
            <person name="Magnuson J."/>
            <person name="Mondo S."/>
            <person name="Nolan M."/>
            <person name="Ohm R."/>
            <person name="Pangilinan J."/>
            <person name="Park H.-J."/>
            <person name="Ramirez L."/>
            <person name="Alfaro M."/>
            <person name="Sun H."/>
            <person name="Tritt A."/>
            <person name="Yoshinaga Y."/>
            <person name="Zwiers L.-H."/>
            <person name="Turgeon B."/>
            <person name="Goodwin S."/>
            <person name="Spatafora J."/>
            <person name="Crous P."/>
            <person name="Grigoriev I."/>
        </authorList>
    </citation>
    <scope>NUCLEOTIDE SEQUENCE</scope>
    <source>
        <strain evidence="3">CBS 113979</strain>
    </source>
</reference>
<dbReference type="EMBL" id="ML977173">
    <property type="protein sequence ID" value="KAF1983723.1"/>
    <property type="molecule type" value="Genomic_DNA"/>
</dbReference>
<feature type="region of interest" description="Disordered" evidence="1">
    <location>
        <begin position="1"/>
        <end position="70"/>
    </location>
</feature>
<dbReference type="GO" id="GO:0032259">
    <property type="term" value="P:methylation"/>
    <property type="evidence" value="ECO:0007669"/>
    <property type="project" value="UniProtKB-KW"/>
</dbReference>
<gene>
    <name evidence="3" type="ORF">K402DRAFT_382519</name>
</gene>
<evidence type="ECO:0000313" key="4">
    <source>
        <dbReference type="Proteomes" id="UP000800041"/>
    </source>
</evidence>
<dbReference type="Proteomes" id="UP000800041">
    <property type="component" value="Unassembled WGS sequence"/>
</dbReference>
<dbReference type="SUPFAM" id="SSF53335">
    <property type="entry name" value="S-adenosyl-L-methionine-dependent methyltransferases"/>
    <property type="match status" value="1"/>
</dbReference>
<keyword evidence="4" id="KW-1185">Reference proteome</keyword>
<evidence type="ECO:0000256" key="1">
    <source>
        <dbReference type="SAM" id="MobiDB-lite"/>
    </source>
</evidence>
<feature type="transmembrane region" description="Helical" evidence="2">
    <location>
        <begin position="81"/>
        <end position="101"/>
    </location>
</feature>
<organism evidence="3 4">
    <name type="scientific">Aulographum hederae CBS 113979</name>
    <dbReference type="NCBI Taxonomy" id="1176131"/>
    <lineage>
        <taxon>Eukaryota</taxon>
        <taxon>Fungi</taxon>
        <taxon>Dikarya</taxon>
        <taxon>Ascomycota</taxon>
        <taxon>Pezizomycotina</taxon>
        <taxon>Dothideomycetes</taxon>
        <taxon>Pleosporomycetidae</taxon>
        <taxon>Aulographales</taxon>
        <taxon>Aulographaceae</taxon>
    </lineage>
</organism>
<dbReference type="GO" id="GO:0008168">
    <property type="term" value="F:methyltransferase activity"/>
    <property type="evidence" value="ECO:0007669"/>
    <property type="project" value="UniProtKB-KW"/>
</dbReference>
<dbReference type="PANTHER" id="PTHR42912">
    <property type="entry name" value="METHYLTRANSFERASE"/>
    <property type="match status" value="1"/>
</dbReference>